<sequence>MWNMMCDVMPTISEDSISQRSSQFSGEDANFEQLMVSMLDERDKLMDSLREAQERLGETEVKLHDVEKERDSLQRQINANLPQEFATLTKELTQARETLLERDEEIGELKAERNNTRLLLEHLECLVSRHERSLRMTVVKRQAAAQSGVSSEVEVLKALKSLFEHHKALDEKVRERLRLSIEKNNVLEEELNTTKEELTQYKAGGTGSGSGSGSLPSGGTENGLKEKMAGGVGGAGGVNGEANELNDYAAKTHELQTIIEKQTSELSQWQRRVSDLNNKISELEENMSRVQKDHCKAQDQCSKLQRDLRENVAQKEDQEERITTLEKRYVNAQRESTSLHDLNEKLEQELRHKEAQLKAQERHGSAEDRIRGLETNLDEKTTEVVRLNQRLKMNEEHNLRLSSTVDKLLSESNERLQVHLKERMHALDEKNALTQELEKARKVAEELHHEKGEIMKELSKTRLEIENFKRQLLQQEIAYNIQQTEALTRSLSPSSVVDGGQFSRSASHASFETHSLRRQKQSRLTEENALARSMAEQEWEKLHAQQQAYELGASAADCDDSDMLYAAATADMMSPSGHTDAQTLAMMLQEQLDAINNEIRLIQEEKQSTEARAEELESRVGSLEHVNLLARGRSMDRQSPEMSGRSTPNSPQRDFMQKYHTLNLPVLSSDASREELHGGMSTTGDSSSGGAASPLTARSMRLERVAQALAHSQEELRRRSIGLNPNAPVSQNHNHMAMSSHGSYGLSPLSSRYGSQESLRHYNTMGSMSMLQTPTSGVSREAAAAAVQKKKGIKSSLGRFFSKKEKVKGVKDTLPDGSPSMMSIGNLSIGLSEVDSNYDAMSMTGGMMPRIASAQGSKISSVDYGRQKKEHDYRNDLLGEAMKAGTPFALWNGPTIVAWLELWVGMPAWYVAACRANVKSGAIMSALSDTEIQREIGISNPLHRLKLRLAIQEMVSLTSPSAPQTSRTTLAFGDMNHEWIGNYWLPGLGLPQYRTTFMECLVDARMLDHLTKKDLRGQLKMVDSFHRTSLQYGISMLKRLNYDRTELEHRRKMSENGLCDVLVWSNERVIRWVGSIGLKEYANNLLESGVHGALMALDEGFDATAMGLALQIPTQNAQARQILDTEFNNLLQIATDRRPENEQRSAS</sequence>
<accession>A0A3B0KC12</accession>
<evidence type="ECO:0000313" key="7">
    <source>
        <dbReference type="EMBL" id="SPP85710.1"/>
    </source>
</evidence>
<organism evidence="7 8">
    <name type="scientific">Drosophila guanche</name>
    <name type="common">Fruit fly</name>
    <dbReference type="NCBI Taxonomy" id="7266"/>
    <lineage>
        <taxon>Eukaryota</taxon>
        <taxon>Metazoa</taxon>
        <taxon>Ecdysozoa</taxon>
        <taxon>Arthropoda</taxon>
        <taxon>Hexapoda</taxon>
        <taxon>Insecta</taxon>
        <taxon>Pterygota</taxon>
        <taxon>Neoptera</taxon>
        <taxon>Endopterygota</taxon>
        <taxon>Diptera</taxon>
        <taxon>Brachycera</taxon>
        <taxon>Muscomorpha</taxon>
        <taxon>Ephydroidea</taxon>
        <taxon>Drosophilidae</taxon>
        <taxon>Drosophila</taxon>
        <taxon>Sophophora</taxon>
    </lineage>
</organism>
<gene>
    <name evidence="7" type="ORF">DGUA_6G004226</name>
</gene>
<dbReference type="CDD" id="cd09562">
    <property type="entry name" value="SAM_liprin-alpha1_2_3_4_repeat1"/>
    <property type="match status" value="1"/>
</dbReference>
<dbReference type="InterPro" id="IPR013761">
    <property type="entry name" value="SAM/pointed_sf"/>
</dbReference>
<reference evidence="8" key="1">
    <citation type="submission" date="2018-01" db="EMBL/GenBank/DDBJ databases">
        <authorList>
            <person name="Alioto T."/>
            <person name="Alioto T."/>
        </authorList>
    </citation>
    <scope>NUCLEOTIDE SEQUENCE [LARGE SCALE GENOMIC DNA]</scope>
</reference>
<keyword evidence="8" id="KW-1185">Reference proteome</keyword>
<dbReference type="InterPro" id="IPR037622">
    <property type="entry name" value="LIP-1_SAM_3"/>
</dbReference>
<evidence type="ECO:0000256" key="4">
    <source>
        <dbReference type="SAM" id="Coils"/>
    </source>
</evidence>
<feature type="compositionally biased region" description="Low complexity" evidence="5">
    <location>
        <begin position="678"/>
        <end position="693"/>
    </location>
</feature>
<feature type="coiled-coil region" evidence="4">
    <location>
        <begin position="423"/>
        <end position="478"/>
    </location>
</feature>
<dbReference type="GO" id="GO:0050808">
    <property type="term" value="P:synapse organization"/>
    <property type="evidence" value="ECO:0007669"/>
    <property type="project" value="TreeGrafter"/>
</dbReference>
<feature type="region of interest" description="Disordered" evidence="5">
    <location>
        <begin position="672"/>
        <end position="693"/>
    </location>
</feature>
<dbReference type="Pfam" id="PF25526">
    <property type="entry name" value="LIP-1"/>
    <property type="match status" value="1"/>
</dbReference>
<feature type="coiled-coil region" evidence="4">
    <location>
        <begin position="35"/>
        <end position="112"/>
    </location>
</feature>
<dbReference type="InterPro" id="IPR001660">
    <property type="entry name" value="SAM"/>
</dbReference>
<evidence type="ECO:0000256" key="1">
    <source>
        <dbReference type="ARBA" id="ARBA00007026"/>
    </source>
</evidence>
<dbReference type="CDD" id="cd09568">
    <property type="entry name" value="SAM_liprin-alpha1_2_3_4_repeat3"/>
    <property type="match status" value="1"/>
</dbReference>
<dbReference type="Gene3D" id="1.10.150.50">
    <property type="entry name" value="Transcription Factor, Ets-1"/>
    <property type="match status" value="3"/>
</dbReference>
<feature type="region of interest" description="Disordered" evidence="5">
    <location>
        <begin position="200"/>
        <end position="232"/>
    </location>
</feature>
<dbReference type="FunFam" id="1.10.150.50:FF:000002">
    <property type="entry name" value="PTPRF interacting protein alpha 1"/>
    <property type="match status" value="1"/>
</dbReference>
<dbReference type="GO" id="GO:0005737">
    <property type="term" value="C:cytoplasm"/>
    <property type="evidence" value="ECO:0007669"/>
    <property type="project" value="UniProtKB-ARBA"/>
</dbReference>
<evidence type="ECO:0000259" key="6">
    <source>
        <dbReference type="PROSITE" id="PS50105"/>
    </source>
</evidence>
<feature type="region of interest" description="Disordered" evidence="5">
    <location>
        <begin position="632"/>
        <end position="653"/>
    </location>
</feature>
<dbReference type="SUPFAM" id="SSF47769">
    <property type="entry name" value="SAM/Pointed domain"/>
    <property type="match status" value="3"/>
</dbReference>
<feature type="domain" description="SAM" evidence="6">
    <location>
        <begin position="1064"/>
        <end position="1133"/>
    </location>
</feature>
<dbReference type="PROSITE" id="PS50105">
    <property type="entry name" value="SAM_DOMAIN"/>
    <property type="match status" value="3"/>
</dbReference>
<dbReference type="InterPro" id="IPR037621">
    <property type="entry name" value="LIP-1_SAM_2"/>
</dbReference>
<dbReference type="Pfam" id="PF07647">
    <property type="entry name" value="SAM_2"/>
    <property type="match status" value="1"/>
</dbReference>
<dbReference type="InterPro" id="IPR037620">
    <property type="entry name" value="LIP-1_SAM_1"/>
</dbReference>
<comment type="similarity">
    <text evidence="1">Belongs to the liprin family. Liprin-alpha subfamily.</text>
</comment>
<dbReference type="GO" id="GO:0048786">
    <property type="term" value="C:presynaptic active zone"/>
    <property type="evidence" value="ECO:0007669"/>
    <property type="project" value="TreeGrafter"/>
</dbReference>
<feature type="coiled-coil region" evidence="4">
    <location>
        <begin position="585"/>
        <end position="626"/>
    </location>
</feature>
<dbReference type="SMART" id="SM00454">
    <property type="entry name" value="SAM"/>
    <property type="match status" value="3"/>
</dbReference>
<evidence type="ECO:0000256" key="3">
    <source>
        <dbReference type="ARBA" id="ARBA00023054"/>
    </source>
</evidence>
<protein>
    <submittedName>
        <fullName evidence="7">Blast:Liprin-alpha-1</fullName>
    </submittedName>
</protein>
<evidence type="ECO:0000256" key="5">
    <source>
        <dbReference type="SAM" id="MobiDB-lite"/>
    </source>
</evidence>
<dbReference type="CDD" id="cd09565">
    <property type="entry name" value="SAM_liprin-alpha1_2_3_4_repeat2"/>
    <property type="match status" value="1"/>
</dbReference>
<evidence type="ECO:0000313" key="8">
    <source>
        <dbReference type="Proteomes" id="UP000268350"/>
    </source>
</evidence>
<proteinExistence type="inferred from homology"/>
<dbReference type="AlphaFoldDB" id="A0A3B0KC12"/>
<dbReference type="PANTHER" id="PTHR12587:SF20">
    <property type="entry name" value="LIPRIN-ALPHA, ISOFORM E"/>
    <property type="match status" value="1"/>
</dbReference>
<dbReference type="Pfam" id="PF00536">
    <property type="entry name" value="SAM_1"/>
    <property type="match status" value="1"/>
</dbReference>
<feature type="coiled-coil region" evidence="4">
    <location>
        <begin position="259"/>
        <end position="390"/>
    </location>
</feature>
<name>A0A3B0KC12_DROGU</name>
<dbReference type="EMBL" id="OUUW01000010">
    <property type="protein sequence ID" value="SPP85710.1"/>
    <property type="molecule type" value="Genomic_DNA"/>
</dbReference>
<dbReference type="Proteomes" id="UP000268350">
    <property type="component" value="Unassembled WGS sequence"/>
</dbReference>
<evidence type="ECO:0000256" key="2">
    <source>
        <dbReference type="ARBA" id="ARBA00022737"/>
    </source>
</evidence>
<dbReference type="OrthoDB" id="2132119at2759"/>
<dbReference type="PANTHER" id="PTHR12587">
    <property type="entry name" value="LAR INTERACTING PROTEIN LIP -RELATED PROTEIN"/>
    <property type="match status" value="1"/>
</dbReference>
<keyword evidence="2" id="KW-0677">Repeat</keyword>
<feature type="compositionally biased region" description="Polar residues" evidence="5">
    <location>
        <begin position="640"/>
        <end position="652"/>
    </location>
</feature>
<feature type="domain" description="SAM" evidence="6">
    <location>
        <begin position="891"/>
        <end position="957"/>
    </location>
</feature>
<dbReference type="FunFam" id="1.10.150.50:FF:000004">
    <property type="entry name" value="PTPRF interacting protein alpha 1"/>
    <property type="match status" value="1"/>
</dbReference>
<keyword evidence="3 4" id="KW-0175">Coiled coil</keyword>
<dbReference type="InterPro" id="IPR057892">
    <property type="entry name" value="LIP-1_CC2"/>
</dbReference>
<dbReference type="InterPro" id="IPR029515">
    <property type="entry name" value="Liprin"/>
</dbReference>
<feature type="domain" description="SAM" evidence="6">
    <location>
        <begin position="984"/>
        <end position="1040"/>
    </location>
</feature>